<dbReference type="EMBL" id="GBRH01246243">
    <property type="protein sequence ID" value="JAD51652.1"/>
    <property type="molecule type" value="Transcribed_RNA"/>
</dbReference>
<dbReference type="AlphaFoldDB" id="A0A0A9AX65"/>
<reference evidence="2" key="1">
    <citation type="submission" date="2014-09" db="EMBL/GenBank/DDBJ databases">
        <authorList>
            <person name="Magalhaes I.L.F."/>
            <person name="Oliveira U."/>
            <person name="Santos F.R."/>
            <person name="Vidigal T.H.D.A."/>
            <person name="Brescovit A.D."/>
            <person name="Santos A.J."/>
        </authorList>
    </citation>
    <scope>NUCLEOTIDE SEQUENCE</scope>
    <source>
        <tissue evidence="2">Shoot tissue taken approximately 20 cm above the soil surface</tissue>
    </source>
</reference>
<evidence type="ECO:0000313" key="2">
    <source>
        <dbReference type="EMBL" id="JAD51652.1"/>
    </source>
</evidence>
<accession>A0A0A9AX65</accession>
<evidence type="ECO:0000256" key="1">
    <source>
        <dbReference type="SAM" id="SignalP"/>
    </source>
</evidence>
<protein>
    <submittedName>
        <fullName evidence="2">Uncharacterized protein</fullName>
    </submittedName>
</protein>
<sequence>MIVFPLVFWIVDFTDVLSLESHTCDTLYSDQIIKIYNTPALQYCHVLDFLASYQWLIDMIILK</sequence>
<feature type="chain" id="PRO_5002044002" evidence="1">
    <location>
        <begin position="19"/>
        <end position="63"/>
    </location>
</feature>
<name>A0A0A9AX65_ARUDO</name>
<organism evidence="2">
    <name type="scientific">Arundo donax</name>
    <name type="common">Giant reed</name>
    <name type="synonym">Donax arundinaceus</name>
    <dbReference type="NCBI Taxonomy" id="35708"/>
    <lineage>
        <taxon>Eukaryota</taxon>
        <taxon>Viridiplantae</taxon>
        <taxon>Streptophyta</taxon>
        <taxon>Embryophyta</taxon>
        <taxon>Tracheophyta</taxon>
        <taxon>Spermatophyta</taxon>
        <taxon>Magnoliopsida</taxon>
        <taxon>Liliopsida</taxon>
        <taxon>Poales</taxon>
        <taxon>Poaceae</taxon>
        <taxon>PACMAD clade</taxon>
        <taxon>Arundinoideae</taxon>
        <taxon>Arundineae</taxon>
        <taxon>Arundo</taxon>
    </lineage>
</organism>
<reference evidence="2" key="2">
    <citation type="journal article" date="2015" name="Data Brief">
        <title>Shoot transcriptome of the giant reed, Arundo donax.</title>
        <authorList>
            <person name="Barrero R.A."/>
            <person name="Guerrero F.D."/>
            <person name="Moolhuijzen P."/>
            <person name="Goolsby J.A."/>
            <person name="Tidwell J."/>
            <person name="Bellgard S.E."/>
            <person name="Bellgard M.I."/>
        </authorList>
    </citation>
    <scope>NUCLEOTIDE SEQUENCE</scope>
    <source>
        <tissue evidence="2">Shoot tissue taken approximately 20 cm above the soil surface</tissue>
    </source>
</reference>
<proteinExistence type="predicted"/>
<feature type="signal peptide" evidence="1">
    <location>
        <begin position="1"/>
        <end position="18"/>
    </location>
</feature>
<keyword evidence="1" id="KW-0732">Signal</keyword>